<reference evidence="9" key="1">
    <citation type="journal article" date="2023" name="GigaByte">
        <title>Genome assembly of the bearded iris, Iris pallida Lam.</title>
        <authorList>
            <person name="Bruccoleri R.E."/>
            <person name="Oakeley E.J."/>
            <person name="Faust A.M.E."/>
            <person name="Altorfer M."/>
            <person name="Dessus-Babus S."/>
            <person name="Burckhardt D."/>
            <person name="Oertli M."/>
            <person name="Naumann U."/>
            <person name="Petersen F."/>
            <person name="Wong J."/>
        </authorList>
    </citation>
    <scope>NUCLEOTIDE SEQUENCE</scope>
    <source>
        <strain evidence="9">GSM-AAB239-AS_SAM_17_03QT</strain>
    </source>
</reference>
<comment type="subcellular location">
    <subcellularLocation>
        <location evidence="1">Nucleus</location>
    </subcellularLocation>
</comment>
<dbReference type="GO" id="GO:0003676">
    <property type="term" value="F:nucleic acid binding"/>
    <property type="evidence" value="ECO:0007669"/>
    <property type="project" value="InterPro"/>
</dbReference>
<dbReference type="PANTHER" id="PTHR12801:SF157">
    <property type="entry name" value="SMALL RNA DEGRADING NUCLEASE 5"/>
    <property type="match status" value="1"/>
</dbReference>
<dbReference type="Gene3D" id="3.30.420.10">
    <property type="entry name" value="Ribonuclease H-like superfamily/Ribonuclease H"/>
    <property type="match status" value="1"/>
</dbReference>
<sequence>MGSSSRKRKERENPSREKEDCVCENEGDGDDDGAPGYFDIYGPDGKADVVIRTPTAHSTVTLQDIQGLVTWVIADGVMPPWIFVKNKPLIRKVILLHVPGLDAELFMSNPRRLAGLKKCCGNPIPVSALSCVSDEMQTVDSLLTCKVKIKRNEFDLNTEMPSQTSKQEKLSFLANKKDLPFPVLYYTLSKKELEENGYCFNQSDLLSTIPAPAGSSYYDILALDCEMCVTAEGFELTRVTLVDVAGEVVLDKLVKPSNAILDYNTRYSGITFEMLNDVTTSLKDVQEEFLKLVYKETILVGHSLENDLLALKICHSLVIDTAVLYKNPSGRQYKTALRILAWKFLSWQIQVSGKGHDSTEDARAAMELALLKVRHGPDFGAPPSFMRSKLVSVLHGSGKTCSIIDDMSIVKRYSDGSCNSIAVFSDDEVLSKALREVQNEKVNFVWTRFSALNSYYDAQAQDLED</sequence>
<dbReference type="EMBL" id="JANAVB010020600">
    <property type="protein sequence ID" value="KAJ6826782.1"/>
    <property type="molecule type" value="Genomic_DNA"/>
</dbReference>
<evidence type="ECO:0000256" key="2">
    <source>
        <dbReference type="ARBA" id="ARBA00006357"/>
    </source>
</evidence>
<protein>
    <submittedName>
        <fullName evidence="9">Small RNA degrading nuclease 5 isoform X2</fullName>
    </submittedName>
</protein>
<feature type="compositionally biased region" description="Basic and acidic residues" evidence="7">
    <location>
        <begin position="10"/>
        <end position="21"/>
    </location>
</feature>
<dbReference type="Proteomes" id="UP001140949">
    <property type="component" value="Unassembled WGS sequence"/>
</dbReference>
<dbReference type="GO" id="GO:0005634">
    <property type="term" value="C:nucleus"/>
    <property type="evidence" value="ECO:0007669"/>
    <property type="project" value="UniProtKB-SubCell"/>
</dbReference>
<dbReference type="InterPro" id="IPR034922">
    <property type="entry name" value="REX1-like_exo"/>
</dbReference>
<gene>
    <name evidence="9" type="ORF">M6B38_370725</name>
</gene>
<name>A0AAX6GDY9_IRIPA</name>
<dbReference type="InterPro" id="IPR047021">
    <property type="entry name" value="REXO1/3/4-like"/>
</dbReference>
<feature type="compositionally biased region" description="Acidic residues" evidence="7">
    <location>
        <begin position="22"/>
        <end position="33"/>
    </location>
</feature>
<keyword evidence="4" id="KW-0378">Hydrolase</keyword>
<comment type="caution">
    <text evidence="9">The sequence shown here is derived from an EMBL/GenBank/DDBJ whole genome shotgun (WGS) entry which is preliminary data.</text>
</comment>
<evidence type="ECO:0000259" key="8">
    <source>
        <dbReference type="SMART" id="SM00479"/>
    </source>
</evidence>
<dbReference type="InterPro" id="IPR013520">
    <property type="entry name" value="Ribonucl_H"/>
</dbReference>
<evidence type="ECO:0000256" key="5">
    <source>
        <dbReference type="ARBA" id="ARBA00022839"/>
    </source>
</evidence>
<dbReference type="PANTHER" id="PTHR12801">
    <property type="entry name" value="RNA EXONUCLEASE REXO1 / RECO3 FAMILY MEMBER-RELATED"/>
    <property type="match status" value="1"/>
</dbReference>
<dbReference type="Pfam" id="PF00929">
    <property type="entry name" value="RNase_T"/>
    <property type="match status" value="1"/>
</dbReference>
<feature type="domain" description="Exonuclease" evidence="8">
    <location>
        <begin position="219"/>
        <end position="378"/>
    </location>
</feature>
<keyword evidence="6" id="KW-0539">Nucleus</keyword>
<comment type="similarity">
    <text evidence="2">Belongs to the REXO1/REXO3 family.</text>
</comment>
<evidence type="ECO:0000256" key="1">
    <source>
        <dbReference type="ARBA" id="ARBA00004123"/>
    </source>
</evidence>
<evidence type="ECO:0000313" key="9">
    <source>
        <dbReference type="EMBL" id="KAJ6826782.1"/>
    </source>
</evidence>
<evidence type="ECO:0000256" key="4">
    <source>
        <dbReference type="ARBA" id="ARBA00022801"/>
    </source>
</evidence>
<dbReference type="AlphaFoldDB" id="A0AAX6GDY9"/>
<dbReference type="GO" id="GO:0004527">
    <property type="term" value="F:exonuclease activity"/>
    <property type="evidence" value="ECO:0007669"/>
    <property type="project" value="UniProtKB-KW"/>
</dbReference>
<keyword evidence="3" id="KW-0540">Nuclease</keyword>
<evidence type="ECO:0000256" key="6">
    <source>
        <dbReference type="ARBA" id="ARBA00023242"/>
    </source>
</evidence>
<dbReference type="InterPro" id="IPR036397">
    <property type="entry name" value="RNaseH_sf"/>
</dbReference>
<feature type="region of interest" description="Disordered" evidence="7">
    <location>
        <begin position="1"/>
        <end position="35"/>
    </location>
</feature>
<dbReference type="CDD" id="cd06145">
    <property type="entry name" value="REX1_like"/>
    <property type="match status" value="1"/>
</dbReference>
<evidence type="ECO:0000256" key="7">
    <source>
        <dbReference type="SAM" id="MobiDB-lite"/>
    </source>
</evidence>
<keyword evidence="5" id="KW-0269">Exonuclease</keyword>
<keyword evidence="10" id="KW-1185">Reference proteome</keyword>
<reference evidence="9" key="2">
    <citation type="submission" date="2023-04" db="EMBL/GenBank/DDBJ databases">
        <authorList>
            <person name="Bruccoleri R.E."/>
            <person name="Oakeley E.J."/>
            <person name="Faust A.-M."/>
            <person name="Dessus-Babus S."/>
            <person name="Altorfer M."/>
            <person name="Burckhardt D."/>
            <person name="Oertli M."/>
            <person name="Naumann U."/>
            <person name="Petersen F."/>
            <person name="Wong J."/>
        </authorList>
    </citation>
    <scope>NUCLEOTIDE SEQUENCE</scope>
    <source>
        <strain evidence="9">GSM-AAB239-AS_SAM_17_03QT</strain>
        <tissue evidence="9">Leaf</tissue>
    </source>
</reference>
<evidence type="ECO:0000313" key="10">
    <source>
        <dbReference type="Proteomes" id="UP001140949"/>
    </source>
</evidence>
<dbReference type="SMART" id="SM00479">
    <property type="entry name" value="EXOIII"/>
    <property type="match status" value="1"/>
</dbReference>
<organism evidence="9 10">
    <name type="scientific">Iris pallida</name>
    <name type="common">Sweet iris</name>
    <dbReference type="NCBI Taxonomy" id="29817"/>
    <lineage>
        <taxon>Eukaryota</taxon>
        <taxon>Viridiplantae</taxon>
        <taxon>Streptophyta</taxon>
        <taxon>Embryophyta</taxon>
        <taxon>Tracheophyta</taxon>
        <taxon>Spermatophyta</taxon>
        <taxon>Magnoliopsida</taxon>
        <taxon>Liliopsida</taxon>
        <taxon>Asparagales</taxon>
        <taxon>Iridaceae</taxon>
        <taxon>Iridoideae</taxon>
        <taxon>Irideae</taxon>
        <taxon>Iris</taxon>
    </lineage>
</organism>
<accession>A0AAX6GDY9</accession>
<dbReference type="FunFam" id="3.30.420.10:FF:000019">
    <property type="entry name" value="RNA exonuclease NEF-sp"/>
    <property type="match status" value="1"/>
</dbReference>
<evidence type="ECO:0000256" key="3">
    <source>
        <dbReference type="ARBA" id="ARBA00022722"/>
    </source>
</evidence>
<proteinExistence type="inferred from homology"/>
<dbReference type="InterPro" id="IPR012337">
    <property type="entry name" value="RNaseH-like_sf"/>
</dbReference>
<dbReference type="SUPFAM" id="SSF53098">
    <property type="entry name" value="Ribonuclease H-like"/>
    <property type="match status" value="1"/>
</dbReference>